<dbReference type="Pfam" id="PF01575">
    <property type="entry name" value="MaoC_dehydratas"/>
    <property type="match status" value="1"/>
</dbReference>
<dbReference type="PANTHER" id="PTHR42993">
    <property type="entry name" value="MAOC-LIKE DEHYDRATASE DOMAIN-CONTAINING PROTEIN"/>
    <property type="match status" value="1"/>
</dbReference>
<dbReference type="CDD" id="cd03450">
    <property type="entry name" value="NodN"/>
    <property type="match status" value="1"/>
</dbReference>
<sequence length="167" mass="18517">MMSDLEQAFAAQSGQIGVHLGHSPWILIDQARIDAFAEITEDQQFIHVDPARARAETPFEGTVAHGFLTLSMASRMAQDTLPNLPGQVMNLNAGFDRLRFISPLPSGRRIRGAFKLKDVTKTQANHLRIVTELTVEIEHSDTPALVADWINVAVFSAPQPRHEARQI</sequence>
<dbReference type="EMBL" id="CP003984">
    <property type="protein sequence ID" value="AII88076.1"/>
    <property type="molecule type" value="Genomic_DNA"/>
</dbReference>
<dbReference type="Proteomes" id="UP000028680">
    <property type="component" value="Chromosome"/>
</dbReference>
<keyword evidence="3" id="KW-1185">Reference proteome</keyword>
<evidence type="ECO:0000313" key="2">
    <source>
        <dbReference type="EMBL" id="AII88076.1"/>
    </source>
</evidence>
<dbReference type="KEGG" id="ptp:RCA23_c25580"/>
<gene>
    <name evidence="2" type="ORF">RCA23_c25580</name>
</gene>
<dbReference type="InterPro" id="IPR029069">
    <property type="entry name" value="HotDog_dom_sf"/>
</dbReference>
<evidence type="ECO:0000259" key="1">
    <source>
        <dbReference type="Pfam" id="PF01575"/>
    </source>
</evidence>
<name>A0AAN0VJH5_9RHOB</name>
<accession>A0AAN0VJH5</accession>
<proteinExistence type="predicted"/>
<organism evidence="2 3">
    <name type="scientific">Planktomarina temperata RCA23</name>
    <dbReference type="NCBI Taxonomy" id="666509"/>
    <lineage>
        <taxon>Bacteria</taxon>
        <taxon>Pseudomonadati</taxon>
        <taxon>Pseudomonadota</taxon>
        <taxon>Alphaproteobacteria</taxon>
        <taxon>Rhodobacterales</taxon>
        <taxon>Paracoccaceae</taxon>
        <taxon>Planktomarina</taxon>
    </lineage>
</organism>
<dbReference type="InterPro" id="IPR039375">
    <property type="entry name" value="NodN-like"/>
</dbReference>
<evidence type="ECO:0000313" key="3">
    <source>
        <dbReference type="Proteomes" id="UP000028680"/>
    </source>
</evidence>
<protein>
    <submittedName>
        <fullName evidence="2">Nodulation protein N-like protein</fullName>
    </submittedName>
</protein>
<dbReference type="InterPro" id="IPR002539">
    <property type="entry name" value="MaoC-like_dom"/>
</dbReference>
<dbReference type="PANTHER" id="PTHR42993:SF1">
    <property type="entry name" value="MAOC-LIKE DEHYDRATASE DOMAIN-CONTAINING PROTEIN"/>
    <property type="match status" value="1"/>
</dbReference>
<dbReference type="Gene3D" id="3.10.129.10">
    <property type="entry name" value="Hotdog Thioesterase"/>
    <property type="match status" value="1"/>
</dbReference>
<feature type="domain" description="MaoC-like" evidence="1">
    <location>
        <begin position="15"/>
        <end position="126"/>
    </location>
</feature>
<dbReference type="AlphaFoldDB" id="A0AAN0VJH5"/>
<reference evidence="2 3" key="1">
    <citation type="journal article" date="2014" name="ISME J.">
        <title>Adaptation of an abundant Roseobacter RCA organism to pelagic systems revealed by genomic and transcriptomic analyses.</title>
        <authorList>
            <person name="Voget S."/>
            <person name="Wemheuer B."/>
            <person name="Brinkhoff T."/>
            <person name="Vollmers J."/>
            <person name="Dietrich S."/>
            <person name="Giebel H.A."/>
            <person name="Beardsley C."/>
            <person name="Sardemann C."/>
            <person name="Bakenhus I."/>
            <person name="Billerbeck S."/>
            <person name="Daniel R."/>
            <person name="Simon M."/>
        </authorList>
    </citation>
    <scope>NUCLEOTIDE SEQUENCE [LARGE SCALE GENOMIC DNA]</scope>
    <source>
        <strain evidence="2 3">RCA23</strain>
    </source>
</reference>
<dbReference type="SUPFAM" id="SSF54637">
    <property type="entry name" value="Thioesterase/thiol ester dehydrase-isomerase"/>
    <property type="match status" value="1"/>
</dbReference>